<dbReference type="EMBL" id="DTFI01000202">
    <property type="protein sequence ID" value="HGI44166.1"/>
    <property type="molecule type" value="Genomic_DNA"/>
</dbReference>
<evidence type="ECO:0000313" key="4">
    <source>
        <dbReference type="EMBL" id="HGI44166.1"/>
    </source>
</evidence>
<feature type="compositionally biased region" description="Low complexity" evidence="2">
    <location>
        <begin position="123"/>
        <end position="135"/>
    </location>
</feature>
<name>A0A7C4FC75_THEPE</name>
<dbReference type="Pfam" id="PF13192">
    <property type="entry name" value="Thioredoxin_3"/>
    <property type="match status" value="1"/>
</dbReference>
<accession>A0A7C4FC75</accession>
<proteinExistence type="inferred from homology"/>
<dbReference type="InterPro" id="IPR012336">
    <property type="entry name" value="Thioredoxin-like_fold"/>
</dbReference>
<feature type="domain" description="Thioredoxin-like fold" evidence="3">
    <location>
        <begin position="71"/>
        <end position="107"/>
    </location>
</feature>
<organism evidence="4">
    <name type="scientific">Thermofilum pendens</name>
    <dbReference type="NCBI Taxonomy" id="2269"/>
    <lineage>
        <taxon>Archaea</taxon>
        <taxon>Thermoproteota</taxon>
        <taxon>Thermoprotei</taxon>
        <taxon>Thermofilales</taxon>
        <taxon>Thermofilaceae</taxon>
        <taxon>Thermofilum</taxon>
    </lineage>
</organism>
<reference evidence="4" key="1">
    <citation type="journal article" date="2020" name="mSystems">
        <title>Genome- and Community-Level Interaction Insights into Carbon Utilization and Element Cycling Functions of Hydrothermarchaeota in Hydrothermal Sediment.</title>
        <authorList>
            <person name="Zhou Z."/>
            <person name="Liu Y."/>
            <person name="Xu W."/>
            <person name="Pan J."/>
            <person name="Luo Z.H."/>
            <person name="Li M."/>
        </authorList>
    </citation>
    <scope>NUCLEOTIDE SEQUENCE [LARGE SCALE GENOMIC DNA]</scope>
    <source>
        <strain evidence="4">SpSt-735</strain>
    </source>
</reference>
<feature type="region of interest" description="Disordered" evidence="2">
    <location>
        <begin position="109"/>
        <end position="135"/>
    </location>
</feature>
<evidence type="ECO:0000259" key="3">
    <source>
        <dbReference type="Pfam" id="PF13192"/>
    </source>
</evidence>
<feature type="compositionally biased region" description="Pro residues" evidence="2">
    <location>
        <begin position="112"/>
        <end position="122"/>
    </location>
</feature>
<comment type="similarity">
    <text evidence="1">Belongs to the glutaredoxin family.</text>
</comment>
<comment type="caution">
    <text evidence="4">The sequence shown here is derived from an EMBL/GenBank/DDBJ whole genome shotgun (WGS) entry which is preliminary data.</text>
</comment>
<dbReference type="Gene3D" id="3.40.30.10">
    <property type="entry name" value="Glutaredoxin"/>
    <property type="match status" value="1"/>
</dbReference>
<sequence length="292" mass="32052">MVRVGVPKEVRLYLCRDEKSGAMLEAFRRELSRLPKGERPKVHVKVLKLRDPSRFEAYLKELEELFGGIYVQEFRKYGIKAVPAVIVDGEKVAEGRYLSEEEIRSLLGTAPIPAPRPQPAPAQPARSRAAPQPQARVELAPVELEPLEEQPPEPQRKPEVELPPVELEPEAPVVLEPPTPSKPPEAPKPVQAPAPPPATRRPAPQQPEAPPAPRPPAPAPAPQPLPAAPSRLQAAPTVRPQPPAAEEARPARPVSKASCHSCIYFDSSRSRCRLLHVTVQDPENPPCGRGRR</sequence>
<evidence type="ECO:0000256" key="1">
    <source>
        <dbReference type="ARBA" id="ARBA00007787"/>
    </source>
</evidence>
<evidence type="ECO:0000256" key="2">
    <source>
        <dbReference type="SAM" id="MobiDB-lite"/>
    </source>
</evidence>
<gene>
    <name evidence="4" type="ORF">ENV17_07265</name>
</gene>
<protein>
    <submittedName>
        <fullName evidence="4">Thioredoxin family protein</fullName>
    </submittedName>
</protein>
<feature type="region of interest" description="Disordered" evidence="2">
    <location>
        <begin position="172"/>
        <end position="258"/>
    </location>
</feature>
<dbReference type="AlphaFoldDB" id="A0A7C4FC75"/>
<feature type="compositionally biased region" description="Pro residues" evidence="2">
    <location>
        <begin position="175"/>
        <end position="227"/>
    </location>
</feature>